<proteinExistence type="predicted"/>
<reference evidence="2 3" key="1">
    <citation type="submission" date="2023-11" db="EMBL/GenBank/DDBJ databases">
        <title>An acidophilic fungus is an integral part of prey digestion in a carnivorous sundew plant.</title>
        <authorList>
            <person name="Tsai I.J."/>
        </authorList>
    </citation>
    <scope>NUCLEOTIDE SEQUENCE [LARGE SCALE GENOMIC DNA]</scope>
    <source>
        <strain evidence="2">169a</strain>
    </source>
</reference>
<dbReference type="PANTHER" id="PTHR28048">
    <property type="entry name" value="ACR195WP"/>
    <property type="match status" value="1"/>
</dbReference>
<dbReference type="PANTHER" id="PTHR28048:SF1">
    <property type="entry name" value="ACR195WP"/>
    <property type="match status" value="1"/>
</dbReference>
<feature type="domain" description="Distal membrane-arm assembly complex protein 1-like" evidence="1">
    <location>
        <begin position="28"/>
        <end position="65"/>
    </location>
</feature>
<dbReference type="EMBL" id="CP138585">
    <property type="protein sequence ID" value="WPH01787.1"/>
    <property type="molecule type" value="Genomic_DNA"/>
</dbReference>
<evidence type="ECO:0000313" key="3">
    <source>
        <dbReference type="Proteomes" id="UP001303373"/>
    </source>
</evidence>
<name>A0AAQ3MBB9_9PEZI</name>
<dbReference type="InterPro" id="IPR028036">
    <property type="entry name" value="DMAC1-like_dom"/>
</dbReference>
<dbReference type="AlphaFoldDB" id="A0AAQ3MBB9"/>
<dbReference type="Proteomes" id="UP001303373">
    <property type="component" value="Chromosome 6"/>
</dbReference>
<evidence type="ECO:0000259" key="1">
    <source>
        <dbReference type="Pfam" id="PF15055"/>
    </source>
</evidence>
<gene>
    <name evidence="2" type="ORF">R9X50_00464000</name>
</gene>
<accession>A0AAQ3MBB9</accession>
<protein>
    <recommendedName>
        <fullName evidence="1">Distal membrane-arm assembly complex protein 1-like domain-containing protein</fullName>
    </recommendedName>
</protein>
<sequence length="95" mass="10319">MSKQPTLQSLDQPANLKTILAEQREFEDCTPCKLMGSAAFTGLGVYTYASGMSQLRQREREIAKSGSRFGLGARRMGIFGLSGSLVALGAYRLLN</sequence>
<dbReference type="Pfam" id="PF15055">
    <property type="entry name" value="DMAC1_Dmo2"/>
    <property type="match status" value="1"/>
</dbReference>
<dbReference type="InterPro" id="IPR053092">
    <property type="entry name" value="Mitochondrial_unc_protein"/>
</dbReference>
<keyword evidence="3" id="KW-1185">Reference proteome</keyword>
<evidence type="ECO:0000313" key="2">
    <source>
        <dbReference type="EMBL" id="WPH01787.1"/>
    </source>
</evidence>
<organism evidence="2 3">
    <name type="scientific">Acrodontium crateriforme</name>
    <dbReference type="NCBI Taxonomy" id="150365"/>
    <lineage>
        <taxon>Eukaryota</taxon>
        <taxon>Fungi</taxon>
        <taxon>Dikarya</taxon>
        <taxon>Ascomycota</taxon>
        <taxon>Pezizomycotina</taxon>
        <taxon>Dothideomycetes</taxon>
        <taxon>Dothideomycetidae</taxon>
        <taxon>Mycosphaerellales</taxon>
        <taxon>Teratosphaeriaceae</taxon>
        <taxon>Acrodontium</taxon>
    </lineage>
</organism>